<dbReference type="RefSeq" id="WP_099325771.1">
    <property type="nucleotide sequence ID" value="NZ_CP049055.1"/>
</dbReference>
<dbReference type="Proteomes" id="UP000501926">
    <property type="component" value="Chromosome"/>
</dbReference>
<keyword evidence="2" id="KW-0489">Methyltransferase</keyword>
<protein>
    <submittedName>
        <fullName evidence="3">Methyltransferase type 11</fullName>
    </submittedName>
    <submittedName>
        <fullName evidence="2">Similar to phosphatidylethanolamine methyltransferase</fullName>
        <ecNumber evidence="2">2.1.1.17</ecNumber>
    </submittedName>
</protein>
<name>Q1PX31_KUEST</name>
<dbReference type="AlphaFoldDB" id="Q1PX31"/>
<dbReference type="GO" id="GO:0004608">
    <property type="term" value="F:phosphatidylethanolamine N-methyltransferase activity"/>
    <property type="evidence" value="ECO:0007669"/>
    <property type="project" value="UniProtKB-EC"/>
</dbReference>
<dbReference type="EMBL" id="LT934425">
    <property type="protein sequence ID" value="SOH05140.1"/>
    <property type="molecule type" value="Genomic_DNA"/>
</dbReference>
<evidence type="ECO:0000313" key="3">
    <source>
        <dbReference type="EMBL" id="QII13725.1"/>
    </source>
</evidence>
<gene>
    <name evidence="2" type="primary">pmtA</name>
    <name evidence="4" type="synonym">pmtA_2</name>
    <name evidence="3" type="ORF">KsCSTR_43460</name>
    <name evidence="4" type="ORF">KSMBR1_2653</name>
    <name evidence="2" type="ORF">kustc1042</name>
</gene>
<dbReference type="GO" id="GO:0032259">
    <property type="term" value="P:methylation"/>
    <property type="evidence" value="ECO:0007669"/>
    <property type="project" value="UniProtKB-KW"/>
</dbReference>
<evidence type="ECO:0000259" key="1">
    <source>
        <dbReference type="Pfam" id="PF08241"/>
    </source>
</evidence>
<reference evidence="3 6" key="5">
    <citation type="submission" date="2020-02" db="EMBL/GenBank/DDBJ databases">
        <title>Newly sequenced genome of strain CSTR1 showed variability in Candidatus Kuenenia stuttgartiensis genomes.</title>
        <authorList>
            <person name="Ding C."/>
            <person name="Adrian L."/>
        </authorList>
    </citation>
    <scope>NUCLEOTIDE SEQUENCE [LARGE SCALE GENOMIC DNA]</scope>
    <source>
        <strain evidence="3 6">CSTR1</strain>
    </source>
</reference>
<proteinExistence type="predicted"/>
<organism evidence="2">
    <name type="scientific">Kuenenia stuttgartiensis</name>
    <dbReference type="NCBI Taxonomy" id="174633"/>
    <lineage>
        <taxon>Bacteria</taxon>
        <taxon>Pseudomonadati</taxon>
        <taxon>Planctomycetota</taxon>
        <taxon>Candidatus Brocadiia</taxon>
        <taxon>Candidatus Brocadiales</taxon>
        <taxon>Candidatus Brocadiaceae</taxon>
        <taxon>Candidatus Kuenenia</taxon>
    </lineage>
</organism>
<keyword evidence="2" id="KW-0808">Transferase</keyword>
<accession>Q1PX31</accession>
<reference evidence="5" key="4">
    <citation type="submission" date="2017-10" db="EMBL/GenBank/DDBJ databases">
        <authorList>
            <person name="Frank J."/>
        </authorList>
    </citation>
    <scope>NUCLEOTIDE SEQUENCE [LARGE SCALE GENOMIC DNA]</scope>
</reference>
<reference evidence="2" key="1">
    <citation type="journal article" date="2006" name="Nature">
        <title>Deciphering the evolution and metabolism of an anammox bacterium from a community genome.</title>
        <authorList>
            <person name="Strous M."/>
            <person name="Pelletier E."/>
            <person name="Mangenot S."/>
            <person name="Rattei T."/>
            <person name="Lehner A."/>
            <person name="Taylor M.W."/>
            <person name="Horn M."/>
            <person name="Daims H."/>
            <person name="Bartol-Mavel D."/>
            <person name="Wincker P."/>
            <person name="Barbe V."/>
            <person name="Fonknechten N."/>
            <person name="Vallenet D."/>
            <person name="Segurens B."/>
            <person name="Schenowitz-Truong C."/>
            <person name="Medigue C."/>
            <person name="Collingro A."/>
            <person name="Snel B."/>
            <person name="Dutilh B.E."/>
            <person name="OpDenCamp H.J.M."/>
            <person name="vanDerDrift C."/>
            <person name="Cirpus I."/>
            <person name="vanDePas-Schoonen K.T."/>
            <person name="Harhangi H.R."/>
            <person name="vanNiftrik L."/>
            <person name="Schmid M."/>
            <person name="Keltjens J."/>
            <person name="vanDeVossenberg J."/>
            <person name="Kartal B."/>
            <person name="Meier H."/>
            <person name="Frishman D."/>
            <person name="Huynen M.A."/>
            <person name="Mewes H."/>
            <person name="Weissenbach J."/>
            <person name="Jetten M.S.M."/>
            <person name="Wagner M."/>
            <person name="LePaslier D."/>
        </authorList>
    </citation>
    <scope>NUCLEOTIDE SEQUENCE</scope>
</reference>
<evidence type="ECO:0000313" key="4">
    <source>
        <dbReference type="EMBL" id="SOH05140.1"/>
    </source>
</evidence>
<reference evidence="4" key="3">
    <citation type="submission" date="2017-10" db="EMBL/GenBank/DDBJ databases">
        <authorList>
            <person name="Banno H."/>
            <person name="Chua N.-H."/>
        </authorList>
    </citation>
    <scope>NUCLEOTIDE SEQUENCE [LARGE SCALE GENOMIC DNA]</scope>
    <source>
        <strain evidence="4">Kuenenia_mbr1_ru-nijmegen</strain>
    </source>
</reference>
<reference evidence="2" key="2">
    <citation type="submission" date="2006-01" db="EMBL/GenBank/DDBJ databases">
        <authorList>
            <person name="Genoscope"/>
        </authorList>
    </citation>
    <scope>NUCLEOTIDE SEQUENCE</scope>
</reference>
<evidence type="ECO:0000313" key="2">
    <source>
        <dbReference type="EMBL" id="CAJ71787.1"/>
    </source>
</evidence>
<dbReference type="CDD" id="cd02440">
    <property type="entry name" value="AdoMet_MTases"/>
    <property type="match status" value="1"/>
</dbReference>
<evidence type="ECO:0000313" key="6">
    <source>
        <dbReference type="Proteomes" id="UP000501926"/>
    </source>
</evidence>
<dbReference type="Proteomes" id="UP000221734">
    <property type="component" value="Chromosome Kuenenia_stuttgartiensis_MBR1"/>
</dbReference>
<sequence>MSETISDIGVFKSRLQATWAAGNFGEIAKSYEDGAAEFVDRLKVTPGLRVLDVACGTGNLTLPCARAGACVTGVDIVPNLLEQGRDRAKTEGLLIKLDEGDVENLPYPDHTFDLVVTMFGAMFAPHPEKTAAELVRVCRPGGRIAMANWVSSGFIGQVFKTTTSRVPPPPGVPSPLLWGDEATVRERLQKGTSALEFARCIISFKFPFAPAEVVEFWRQFYGPTQRAFAALDADGQAAFRKDLEGLWTAHNKGNRGSTLVESEYLVVVALRT</sequence>
<dbReference type="InterPro" id="IPR013216">
    <property type="entry name" value="Methyltransf_11"/>
</dbReference>
<dbReference type="Gene3D" id="3.40.50.150">
    <property type="entry name" value="Vaccinia Virus protein VP39"/>
    <property type="match status" value="1"/>
</dbReference>
<dbReference type="Pfam" id="PF08241">
    <property type="entry name" value="Methyltransf_11"/>
    <property type="match status" value="1"/>
</dbReference>
<dbReference type="EC" id="2.1.1.17" evidence="2"/>
<keyword evidence="5" id="KW-1185">Reference proteome</keyword>
<dbReference type="SUPFAM" id="SSF53335">
    <property type="entry name" value="S-adenosyl-L-methionine-dependent methyltransferases"/>
    <property type="match status" value="1"/>
</dbReference>
<dbReference type="PANTHER" id="PTHR43591:SF24">
    <property type="entry name" value="2-METHOXY-6-POLYPRENYL-1,4-BENZOQUINOL METHYLASE, MITOCHONDRIAL"/>
    <property type="match status" value="1"/>
</dbReference>
<evidence type="ECO:0000313" key="5">
    <source>
        <dbReference type="Proteomes" id="UP000221734"/>
    </source>
</evidence>
<dbReference type="OrthoDB" id="9772751at2"/>
<dbReference type="EMBL" id="CP049055">
    <property type="protein sequence ID" value="QII13725.1"/>
    <property type="molecule type" value="Genomic_DNA"/>
</dbReference>
<dbReference type="KEGG" id="kst:KSMBR1_2653"/>
<feature type="domain" description="Methyltransferase type 11" evidence="1">
    <location>
        <begin position="51"/>
        <end position="145"/>
    </location>
</feature>
<dbReference type="EMBL" id="CT573073">
    <property type="protein sequence ID" value="CAJ71787.1"/>
    <property type="molecule type" value="Genomic_DNA"/>
</dbReference>
<dbReference type="PANTHER" id="PTHR43591">
    <property type="entry name" value="METHYLTRANSFERASE"/>
    <property type="match status" value="1"/>
</dbReference>
<dbReference type="InterPro" id="IPR029063">
    <property type="entry name" value="SAM-dependent_MTases_sf"/>
</dbReference>